<dbReference type="Gramene" id="ONI36342">
    <property type="protein sequence ID" value="ONI36342"/>
    <property type="gene ID" value="PRUPE_1G581400"/>
</dbReference>
<dbReference type="AlphaFoldDB" id="A0A251RK17"/>
<protein>
    <submittedName>
        <fullName evidence="1">Uncharacterized protein</fullName>
    </submittedName>
</protein>
<dbReference type="EMBL" id="CM007651">
    <property type="protein sequence ID" value="ONI36342.1"/>
    <property type="molecule type" value="Genomic_DNA"/>
</dbReference>
<evidence type="ECO:0000313" key="2">
    <source>
        <dbReference type="Proteomes" id="UP000006882"/>
    </source>
</evidence>
<evidence type="ECO:0000313" key="1">
    <source>
        <dbReference type="EMBL" id="ONI36342.1"/>
    </source>
</evidence>
<name>A0A251RK17_PRUPE</name>
<sequence length="84" mass="9446">MHVTFLVHVHKDTGKIHVFRSQRQTNQIISMFLNFENIIQTEYSKSNTRDRNGPMTISVGAAKPGLCGSPNTTECLSVMTITKH</sequence>
<accession>A0A251RK17</accession>
<reference evidence="1 2" key="1">
    <citation type="journal article" date="2013" name="Nat. Genet.">
        <title>The high-quality draft genome of peach (Prunus persica) identifies unique patterns of genetic diversity, domestication and genome evolution.</title>
        <authorList>
            <consortium name="International Peach Genome Initiative"/>
            <person name="Verde I."/>
            <person name="Abbott A.G."/>
            <person name="Scalabrin S."/>
            <person name="Jung S."/>
            <person name="Shu S."/>
            <person name="Marroni F."/>
            <person name="Zhebentyayeva T."/>
            <person name="Dettori M.T."/>
            <person name="Grimwood J."/>
            <person name="Cattonaro F."/>
            <person name="Zuccolo A."/>
            <person name="Rossini L."/>
            <person name="Jenkins J."/>
            <person name="Vendramin E."/>
            <person name="Meisel L.A."/>
            <person name="Decroocq V."/>
            <person name="Sosinski B."/>
            <person name="Prochnik S."/>
            <person name="Mitros T."/>
            <person name="Policriti A."/>
            <person name="Cipriani G."/>
            <person name="Dondini L."/>
            <person name="Ficklin S."/>
            <person name="Goodstein D.M."/>
            <person name="Xuan P."/>
            <person name="Del Fabbro C."/>
            <person name="Aramini V."/>
            <person name="Copetti D."/>
            <person name="Gonzalez S."/>
            <person name="Horner D.S."/>
            <person name="Falchi R."/>
            <person name="Lucas S."/>
            <person name="Mica E."/>
            <person name="Maldonado J."/>
            <person name="Lazzari B."/>
            <person name="Bielenberg D."/>
            <person name="Pirona R."/>
            <person name="Miculan M."/>
            <person name="Barakat A."/>
            <person name="Testolin R."/>
            <person name="Stella A."/>
            <person name="Tartarini S."/>
            <person name="Tonutti P."/>
            <person name="Arus P."/>
            <person name="Orellana A."/>
            <person name="Wells C."/>
            <person name="Main D."/>
            <person name="Vizzotto G."/>
            <person name="Silva H."/>
            <person name="Salamini F."/>
            <person name="Schmutz J."/>
            <person name="Morgante M."/>
            <person name="Rokhsar D.S."/>
        </authorList>
    </citation>
    <scope>NUCLEOTIDE SEQUENCE [LARGE SCALE GENOMIC DNA]</scope>
    <source>
        <strain evidence="2">cv. Nemared</strain>
    </source>
</reference>
<proteinExistence type="predicted"/>
<gene>
    <name evidence="1" type="ORF">PRUPE_1G581400</name>
</gene>
<keyword evidence="2" id="KW-1185">Reference proteome</keyword>
<organism evidence="1 2">
    <name type="scientific">Prunus persica</name>
    <name type="common">Peach</name>
    <name type="synonym">Amygdalus persica</name>
    <dbReference type="NCBI Taxonomy" id="3760"/>
    <lineage>
        <taxon>Eukaryota</taxon>
        <taxon>Viridiplantae</taxon>
        <taxon>Streptophyta</taxon>
        <taxon>Embryophyta</taxon>
        <taxon>Tracheophyta</taxon>
        <taxon>Spermatophyta</taxon>
        <taxon>Magnoliopsida</taxon>
        <taxon>eudicotyledons</taxon>
        <taxon>Gunneridae</taxon>
        <taxon>Pentapetalae</taxon>
        <taxon>rosids</taxon>
        <taxon>fabids</taxon>
        <taxon>Rosales</taxon>
        <taxon>Rosaceae</taxon>
        <taxon>Amygdaloideae</taxon>
        <taxon>Amygdaleae</taxon>
        <taxon>Prunus</taxon>
    </lineage>
</organism>
<dbReference type="Proteomes" id="UP000006882">
    <property type="component" value="Chromosome G1"/>
</dbReference>